<dbReference type="EMBL" id="VIIS01000727">
    <property type="protein sequence ID" value="KAF0305722.1"/>
    <property type="molecule type" value="Genomic_DNA"/>
</dbReference>
<evidence type="ECO:0000313" key="1">
    <source>
        <dbReference type="EMBL" id="KAF0305722.1"/>
    </source>
</evidence>
<comment type="caution">
    <text evidence="1">The sequence shown here is derived from an EMBL/GenBank/DDBJ whole genome shotgun (WGS) entry which is preliminary data.</text>
</comment>
<proteinExistence type="predicted"/>
<dbReference type="OrthoDB" id="6380626at2759"/>
<organism evidence="1 2">
    <name type="scientific">Amphibalanus amphitrite</name>
    <name type="common">Striped barnacle</name>
    <name type="synonym">Balanus amphitrite</name>
    <dbReference type="NCBI Taxonomy" id="1232801"/>
    <lineage>
        <taxon>Eukaryota</taxon>
        <taxon>Metazoa</taxon>
        <taxon>Ecdysozoa</taxon>
        <taxon>Arthropoda</taxon>
        <taxon>Crustacea</taxon>
        <taxon>Multicrustacea</taxon>
        <taxon>Cirripedia</taxon>
        <taxon>Thoracica</taxon>
        <taxon>Thoracicalcarea</taxon>
        <taxon>Balanomorpha</taxon>
        <taxon>Balanoidea</taxon>
        <taxon>Balanidae</taxon>
        <taxon>Amphibalaninae</taxon>
        <taxon>Amphibalanus</taxon>
    </lineage>
</organism>
<accession>A0A6A4WSW7</accession>
<protein>
    <submittedName>
        <fullName evidence="1">Uncharacterized protein</fullName>
    </submittedName>
</protein>
<keyword evidence="2" id="KW-1185">Reference proteome</keyword>
<gene>
    <name evidence="1" type="ORF">FJT64_022686</name>
</gene>
<evidence type="ECO:0000313" key="2">
    <source>
        <dbReference type="Proteomes" id="UP000440578"/>
    </source>
</evidence>
<dbReference type="Proteomes" id="UP000440578">
    <property type="component" value="Unassembled WGS sequence"/>
</dbReference>
<name>A0A6A4WSW7_AMPAM</name>
<reference evidence="1 2" key="1">
    <citation type="submission" date="2019-07" db="EMBL/GenBank/DDBJ databases">
        <title>Draft genome assembly of a fouling barnacle, Amphibalanus amphitrite (Darwin, 1854): The first reference genome for Thecostraca.</title>
        <authorList>
            <person name="Kim W."/>
        </authorList>
    </citation>
    <scope>NUCLEOTIDE SEQUENCE [LARGE SCALE GENOMIC DNA]</scope>
    <source>
        <strain evidence="1">SNU_AA5</strain>
        <tissue evidence="1">Soma without cirri and trophi</tissue>
    </source>
</reference>
<sequence length="170" mass="19116">MHWDGKLLEDKDGKGERLAVMVSGNTSQCNQGKILSARKISDGTGESQASEALQCIQDWKLKDSVRAMSYDTTASNTGWEKGAAIRLEAKLSKKLLYTPCRHHIQELSAKAVWVLLFGKDQTPETKLFKVFKNVWSKLNKTQYETLQLEEDDLKQQATKVLTVLACIRGK</sequence>
<dbReference type="AlphaFoldDB" id="A0A6A4WSW7"/>